<evidence type="ECO:0000256" key="10">
    <source>
        <dbReference type="SAM" id="MobiDB-lite"/>
    </source>
</evidence>
<comment type="function">
    <text evidence="1">Involved in a late step of protoheme IX synthesis.</text>
</comment>
<evidence type="ECO:0000313" key="13">
    <source>
        <dbReference type="EMBL" id="HJD45142.1"/>
    </source>
</evidence>
<dbReference type="AlphaFoldDB" id="A0A9D2U9S8"/>
<evidence type="ECO:0000256" key="5">
    <source>
        <dbReference type="ARBA" id="ARBA00022519"/>
    </source>
</evidence>
<feature type="domain" description="HemY N-terminal" evidence="12">
    <location>
        <begin position="26"/>
        <end position="134"/>
    </location>
</feature>
<evidence type="ECO:0000256" key="9">
    <source>
        <dbReference type="ARBA" id="ARBA00023244"/>
    </source>
</evidence>
<keyword evidence="4" id="KW-1003">Cell membrane</keyword>
<reference evidence="13" key="2">
    <citation type="submission" date="2021-04" db="EMBL/GenBank/DDBJ databases">
        <authorList>
            <person name="Gilroy R."/>
        </authorList>
    </citation>
    <scope>NUCLEOTIDE SEQUENCE</scope>
    <source>
        <strain evidence="13">9264</strain>
    </source>
</reference>
<evidence type="ECO:0000256" key="4">
    <source>
        <dbReference type="ARBA" id="ARBA00022475"/>
    </source>
</evidence>
<evidence type="ECO:0000256" key="3">
    <source>
        <dbReference type="ARBA" id="ARBA00004744"/>
    </source>
</evidence>
<keyword evidence="9" id="KW-0627">Porphyrin biosynthesis</keyword>
<evidence type="ECO:0000259" key="12">
    <source>
        <dbReference type="Pfam" id="PF07219"/>
    </source>
</evidence>
<keyword evidence="8 11" id="KW-0472">Membrane</keyword>
<comment type="pathway">
    <text evidence="3">Porphyrin-containing compound metabolism; protoheme biosynthesis.</text>
</comment>
<comment type="subcellular location">
    <subcellularLocation>
        <location evidence="2">Cell inner membrane</location>
        <topology evidence="2">Multi-pass membrane protein</topology>
    </subcellularLocation>
</comment>
<dbReference type="Proteomes" id="UP000823889">
    <property type="component" value="Unassembled WGS sequence"/>
</dbReference>
<dbReference type="Gene3D" id="1.25.40.10">
    <property type="entry name" value="Tetratricopeptide repeat domain"/>
    <property type="match status" value="1"/>
</dbReference>
<evidence type="ECO:0000256" key="11">
    <source>
        <dbReference type="SAM" id="Phobius"/>
    </source>
</evidence>
<name>A0A9D2U9S8_9BURK</name>
<evidence type="ECO:0000256" key="2">
    <source>
        <dbReference type="ARBA" id="ARBA00004429"/>
    </source>
</evidence>
<evidence type="ECO:0000256" key="1">
    <source>
        <dbReference type="ARBA" id="ARBA00002962"/>
    </source>
</evidence>
<gene>
    <name evidence="13" type="ORF">H9906_08990</name>
</gene>
<keyword evidence="7 11" id="KW-1133">Transmembrane helix</keyword>
<dbReference type="GO" id="GO:0042168">
    <property type="term" value="P:heme metabolic process"/>
    <property type="evidence" value="ECO:0007669"/>
    <property type="project" value="InterPro"/>
</dbReference>
<dbReference type="InterPro" id="IPR010817">
    <property type="entry name" value="HemY_N"/>
</dbReference>
<dbReference type="InterPro" id="IPR011990">
    <property type="entry name" value="TPR-like_helical_dom_sf"/>
</dbReference>
<accession>A0A9D2U9S8</accession>
<evidence type="ECO:0000256" key="6">
    <source>
        <dbReference type="ARBA" id="ARBA00022692"/>
    </source>
</evidence>
<organism evidence="13 14">
    <name type="scientific">Candidatus Paenalcaligenes intestinipullorum</name>
    <dbReference type="NCBI Taxonomy" id="2838718"/>
    <lineage>
        <taxon>Bacteria</taxon>
        <taxon>Pseudomonadati</taxon>
        <taxon>Pseudomonadota</taxon>
        <taxon>Betaproteobacteria</taxon>
        <taxon>Burkholderiales</taxon>
        <taxon>Alcaligenaceae</taxon>
        <taxon>Paenalcaligenes</taxon>
    </lineage>
</organism>
<dbReference type="InterPro" id="IPR005254">
    <property type="entry name" value="Heme_biosyn_assoc_TPR_pro"/>
</dbReference>
<dbReference type="SUPFAM" id="SSF48452">
    <property type="entry name" value="TPR-like"/>
    <property type="match status" value="1"/>
</dbReference>
<dbReference type="EMBL" id="DWUQ01000187">
    <property type="protein sequence ID" value="HJD45142.1"/>
    <property type="molecule type" value="Genomic_DNA"/>
</dbReference>
<keyword evidence="6 11" id="KW-0812">Transmembrane</keyword>
<evidence type="ECO:0000256" key="8">
    <source>
        <dbReference type="ARBA" id="ARBA00023136"/>
    </source>
</evidence>
<dbReference type="NCBIfam" id="TIGR00540">
    <property type="entry name" value="TPR_hemY_coli"/>
    <property type="match status" value="1"/>
</dbReference>
<comment type="caution">
    <text evidence="13">The sequence shown here is derived from an EMBL/GenBank/DDBJ whole genome shotgun (WGS) entry which is preliminary data.</text>
</comment>
<sequence length="495" mass="55376">MRAWIWTVVLVVVGVALALVLREHSGNVVVLLPPTTKVEFSLNFAIVALLLAFLLFYGVLRCLSWLINSSERFRGWRSRRAQKRDQNLLQEGWLFVLEGRPDQAEKILSKLLGKTRQAKTKVLAAVAVARACQDQADYRRRDEALILAEESADKDQRLQTVVTTARASLLLDQGAAAQAVQLLQPLQDANSRAYHTAQLLLRAYRKLEDYDRVYELTRLLLRRNALERSEALLLIEESAAARLYAGGPDNFKRLWNDLRTEEKTLPAVALAAAELKAATQDYEEEARILEAALQLQLHPLLLQRYAQSPREQVARRLAKAEHWLKAQPDYPELLTTLGQLCLKGELWGQAEYYLKRSLAQRQDLQVYALLGALSDSLERQNEAAQYWRQAAALVGELPIIQTKKWLPAADVTLDPQATLVDGHVESAPSYVPSTYDEPIAASAAGFEHELTTPAATPASAVTPTSHRYGTHEEYFDTAPPAGVEELSNGSQKRNS</sequence>
<proteinExistence type="predicted"/>
<evidence type="ECO:0000256" key="7">
    <source>
        <dbReference type="ARBA" id="ARBA00022989"/>
    </source>
</evidence>
<reference evidence="13" key="1">
    <citation type="journal article" date="2021" name="PeerJ">
        <title>Extensive microbial diversity within the chicken gut microbiome revealed by metagenomics and culture.</title>
        <authorList>
            <person name="Gilroy R."/>
            <person name="Ravi A."/>
            <person name="Getino M."/>
            <person name="Pursley I."/>
            <person name="Horton D.L."/>
            <person name="Alikhan N.F."/>
            <person name="Baker D."/>
            <person name="Gharbi K."/>
            <person name="Hall N."/>
            <person name="Watson M."/>
            <person name="Adriaenssens E.M."/>
            <person name="Foster-Nyarko E."/>
            <person name="Jarju S."/>
            <person name="Secka A."/>
            <person name="Antonio M."/>
            <person name="Oren A."/>
            <person name="Chaudhuri R.R."/>
            <person name="La Ragione R."/>
            <person name="Hildebrand F."/>
            <person name="Pallen M.J."/>
        </authorList>
    </citation>
    <scope>NUCLEOTIDE SEQUENCE</scope>
    <source>
        <strain evidence="13">9264</strain>
    </source>
</reference>
<dbReference type="GO" id="GO:0005886">
    <property type="term" value="C:plasma membrane"/>
    <property type="evidence" value="ECO:0007669"/>
    <property type="project" value="UniProtKB-SubCell"/>
</dbReference>
<evidence type="ECO:0000313" key="14">
    <source>
        <dbReference type="Proteomes" id="UP000823889"/>
    </source>
</evidence>
<dbReference type="GO" id="GO:0006779">
    <property type="term" value="P:porphyrin-containing compound biosynthetic process"/>
    <property type="evidence" value="ECO:0007669"/>
    <property type="project" value="UniProtKB-KW"/>
</dbReference>
<feature type="transmembrane region" description="Helical" evidence="11">
    <location>
        <begin position="42"/>
        <end position="67"/>
    </location>
</feature>
<feature type="region of interest" description="Disordered" evidence="10">
    <location>
        <begin position="470"/>
        <end position="495"/>
    </location>
</feature>
<keyword evidence="5" id="KW-0997">Cell inner membrane</keyword>
<protein>
    <submittedName>
        <fullName evidence="13">Heme biosynthesis protein HemY</fullName>
    </submittedName>
</protein>
<dbReference type="Pfam" id="PF07219">
    <property type="entry name" value="HemY_N"/>
    <property type="match status" value="1"/>
</dbReference>